<dbReference type="InterPro" id="IPR032675">
    <property type="entry name" value="LRR_dom_sf"/>
</dbReference>
<dbReference type="Gene3D" id="3.80.10.10">
    <property type="entry name" value="Ribonuclease Inhibitor"/>
    <property type="match status" value="1"/>
</dbReference>
<proteinExistence type="predicted"/>
<gene>
    <name evidence="1" type="ORF">ARMSODRAFT_961129</name>
</gene>
<reference evidence="2" key="1">
    <citation type="journal article" date="2017" name="Nat. Ecol. Evol.">
        <title>Genome expansion and lineage-specific genetic innovations in the forest pathogenic fungi Armillaria.</title>
        <authorList>
            <person name="Sipos G."/>
            <person name="Prasanna A.N."/>
            <person name="Walter M.C."/>
            <person name="O'Connor E."/>
            <person name="Balint B."/>
            <person name="Krizsan K."/>
            <person name="Kiss B."/>
            <person name="Hess J."/>
            <person name="Varga T."/>
            <person name="Slot J."/>
            <person name="Riley R."/>
            <person name="Boka B."/>
            <person name="Rigling D."/>
            <person name="Barry K."/>
            <person name="Lee J."/>
            <person name="Mihaltcheva S."/>
            <person name="LaButti K."/>
            <person name="Lipzen A."/>
            <person name="Waldron R."/>
            <person name="Moloney N.M."/>
            <person name="Sperisen C."/>
            <person name="Kredics L."/>
            <person name="Vagvoelgyi C."/>
            <person name="Patrignani A."/>
            <person name="Fitzpatrick D."/>
            <person name="Nagy I."/>
            <person name="Doyle S."/>
            <person name="Anderson J.B."/>
            <person name="Grigoriev I.V."/>
            <person name="Gueldener U."/>
            <person name="Muensterkoetter M."/>
            <person name="Nagy L.G."/>
        </authorList>
    </citation>
    <scope>NUCLEOTIDE SEQUENCE [LARGE SCALE GENOMIC DNA]</scope>
    <source>
        <strain evidence="2">28-4</strain>
    </source>
</reference>
<dbReference type="Proteomes" id="UP000218334">
    <property type="component" value="Unassembled WGS sequence"/>
</dbReference>
<dbReference type="SUPFAM" id="SSF52047">
    <property type="entry name" value="RNI-like"/>
    <property type="match status" value="1"/>
</dbReference>
<evidence type="ECO:0000313" key="1">
    <source>
        <dbReference type="EMBL" id="PBK65458.1"/>
    </source>
</evidence>
<evidence type="ECO:0008006" key="3">
    <source>
        <dbReference type="Google" id="ProtNLM"/>
    </source>
</evidence>
<evidence type="ECO:0000313" key="2">
    <source>
        <dbReference type="Proteomes" id="UP000218334"/>
    </source>
</evidence>
<organism evidence="1 2">
    <name type="scientific">Armillaria solidipes</name>
    <dbReference type="NCBI Taxonomy" id="1076256"/>
    <lineage>
        <taxon>Eukaryota</taxon>
        <taxon>Fungi</taxon>
        <taxon>Dikarya</taxon>
        <taxon>Basidiomycota</taxon>
        <taxon>Agaricomycotina</taxon>
        <taxon>Agaricomycetes</taxon>
        <taxon>Agaricomycetidae</taxon>
        <taxon>Agaricales</taxon>
        <taxon>Marasmiineae</taxon>
        <taxon>Physalacriaceae</taxon>
        <taxon>Armillaria</taxon>
    </lineage>
</organism>
<name>A0A2H3BHE2_9AGAR</name>
<accession>A0A2H3BHE2</accession>
<keyword evidence="2" id="KW-1185">Reference proteome</keyword>
<dbReference type="EMBL" id="KZ293445">
    <property type="protein sequence ID" value="PBK65458.1"/>
    <property type="molecule type" value="Genomic_DNA"/>
</dbReference>
<dbReference type="AlphaFoldDB" id="A0A2H3BHE2"/>
<sequence>MPDKISAANDSRPSLPQELIDYILDFLHDDVPVLRMCSLASNSFLPRSRHHIYSGVLIVHDMDLDSFRERYAGRLYRCGDFDALLKHSPHVGPLVRTLGIHTIGMHTISERLVELCADSSLHSIFTSLHNLSRIQLVDRRGMTDWDYFPSVFQELFLRTLRSLQLTTVHLKGIAYNTNADLEDVFTAVVNPALKHLSIDSDSGEITSPNLPLSIRRPANGLPELESLSMSGDAVFRQIGFLFFNRSLYNISHVRQLSLQLGTDTKEWVIQALLDEMRDTLECLTLDVTPNGPNRNTGFDLRRHKKLKSFFVVLYFAMNTWLLKTHFGAALQTLTVELLNNKWGPTGPTLAEVDAHINILALPMLRHVHVKLHDDGHDECNSYWCDGGYLPQDHGGWRNQVEEQMPLLRSKGILEVEVVIQRYCVARANDPI</sequence>
<protein>
    <recommendedName>
        <fullName evidence="3">F-box domain-containing protein</fullName>
    </recommendedName>
</protein>